<gene>
    <name evidence="3" type="ORF">O181_033753</name>
</gene>
<dbReference type="Gene3D" id="3.30.420.10">
    <property type="entry name" value="Ribonuclease H-like superfamily/Ribonuclease H"/>
    <property type="match status" value="1"/>
</dbReference>
<dbReference type="GO" id="GO:0005634">
    <property type="term" value="C:nucleus"/>
    <property type="evidence" value="ECO:0007669"/>
    <property type="project" value="UniProtKB-ARBA"/>
</dbReference>
<comment type="caution">
    <text evidence="3">The sequence shown here is derived from an EMBL/GenBank/DDBJ whole genome shotgun (WGS) entry which is preliminary data.</text>
</comment>
<dbReference type="GO" id="GO:0003723">
    <property type="term" value="F:RNA binding"/>
    <property type="evidence" value="ECO:0007669"/>
    <property type="project" value="UniProtKB-KW"/>
</dbReference>
<dbReference type="PROSITE" id="PS50994">
    <property type="entry name" value="INTEGRASE"/>
    <property type="match status" value="1"/>
</dbReference>
<organism evidence="3 4">
    <name type="scientific">Austropuccinia psidii MF-1</name>
    <dbReference type="NCBI Taxonomy" id="1389203"/>
    <lineage>
        <taxon>Eukaryota</taxon>
        <taxon>Fungi</taxon>
        <taxon>Dikarya</taxon>
        <taxon>Basidiomycota</taxon>
        <taxon>Pucciniomycotina</taxon>
        <taxon>Pucciniomycetes</taxon>
        <taxon>Pucciniales</taxon>
        <taxon>Sphaerophragmiaceae</taxon>
        <taxon>Austropuccinia</taxon>
    </lineage>
</organism>
<feature type="domain" description="Integrase catalytic" evidence="2">
    <location>
        <begin position="43"/>
        <end position="159"/>
    </location>
</feature>
<dbReference type="InterPro" id="IPR001584">
    <property type="entry name" value="Integrase_cat-core"/>
</dbReference>
<dbReference type="AlphaFoldDB" id="A0A9Q3D448"/>
<dbReference type="GO" id="GO:0015074">
    <property type="term" value="P:DNA integration"/>
    <property type="evidence" value="ECO:0007669"/>
    <property type="project" value="InterPro"/>
</dbReference>
<keyword evidence="1" id="KW-0694">RNA-binding</keyword>
<sequence>MARILKECHDFPYTGHMSEDKKKERKANRKNGKKYRLLQHIEEPKNPWETINIDWVTGIVSAGKENFNSFLVRVDRYSKSARCLPFQNEDTECSFLNNMKATCGVPKVIMSDRDPKFTSKFWTNHYDMLVTKLEFSTSYQPQIDSLAERMMKTMENIIRGSCAYALKYKDHEGYTHDWVTLFPEIQLAYTPTKDFNYMWKRACDTASSCIAEDKQYKKQRYDKTQKEPELRKGDQMLVSTLNFNNLKGPKKMRDSFVGPFTSIRLIGKNAVEVILTDEFSRKHPVFPPTPQDIVEVEDSPGPVMKSRLNGKENRKNLIIFKKQTANKDKWLVEDAKTERDLHLRRFKASRRAEQYDQ</sequence>
<keyword evidence="4" id="KW-1185">Reference proteome</keyword>
<dbReference type="OrthoDB" id="2595244at2759"/>
<evidence type="ECO:0000256" key="1">
    <source>
        <dbReference type="ARBA" id="ARBA00022884"/>
    </source>
</evidence>
<dbReference type="Proteomes" id="UP000765509">
    <property type="component" value="Unassembled WGS sequence"/>
</dbReference>
<evidence type="ECO:0000313" key="4">
    <source>
        <dbReference type="Proteomes" id="UP000765509"/>
    </source>
</evidence>
<dbReference type="PANTHER" id="PTHR37984">
    <property type="entry name" value="PROTEIN CBG26694"/>
    <property type="match status" value="1"/>
</dbReference>
<proteinExistence type="predicted"/>
<protein>
    <recommendedName>
        <fullName evidence="2">Integrase catalytic domain-containing protein</fullName>
    </recommendedName>
</protein>
<dbReference type="EMBL" id="AVOT02012371">
    <property type="protein sequence ID" value="MBW0494038.1"/>
    <property type="molecule type" value="Genomic_DNA"/>
</dbReference>
<dbReference type="PANTHER" id="PTHR37984:SF5">
    <property type="entry name" value="PROTEIN NYNRIN-LIKE"/>
    <property type="match status" value="1"/>
</dbReference>
<dbReference type="InterPro" id="IPR012337">
    <property type="entry name" value="RNaseH-like_sf"/>
</dbReference>
<evidence type="ECO:0000313" key="3">
    <source>
        <dbReference type="EMBL" id="MBW0494038.1"/>
    </source>
</evidence>
<reference evidence="3" key="1">
    <citation type="submission" date="2021-03" db="EMBL/GenBank/DDBJ databases">
        <title>Draft genome sequence of rust myrtle Austropuccinia psidii MF-1, a brazilian biotype.</title>
        <authorList>
            <person name="Quecine M.C."/>
            <person name="Pachon D.M.R."/>
            <person name="Bonatelli M.L."/>
            <person name="Correr F.H."/>
            <person name="Franceschini L.M."/>
            <person name="Leite T.F."/>
            <person name="Margarido G.R.A."/>
            <person name="Almeida C.A."/>
            <person name="Ferrarezi J.A."/>
            <person name="Labate C.A."/>
        </authorList>
    </citation>
    <scope>NUCLEOTIDE SEQUENCE</scope>
    <source>
        <strain evidence="3">MF-1</strain>
    </source>
</reference>
<dbReference type="SUPFAM" id="SSF53098">
    <property type="entry name" value="Ribonuclease H-like"/>
    <property type="match status" value="1"/>
</dbReference>
<accession>A0A9Q3D448</accession>
<name>A0A9Q3D448_9BASI</name>
<dbReference type="InterPro" id="IPR050951">
    <property type="entry name" value="Retrovirus_Pol_polyprotein"/>
</dbReference>
<dbReference type="InterPro" id="IPR036397">
    <property type="entry name" value="RNaseH_sf"/>
</dbReference>
<evidence type="ECO:0000259" key="2">
    <source>
        <dbReference type="PROSITE" id="PS50994"/>
    </source>
</evidence>